<dbReference type="OrthoDB" id="9802055at2"/>
<dbReference type="Pfam" id="PF00557">
    <property type="entry name" value="Peptidase_M24"/>
    <property type="match status" value="1"/>
</dbReference>
<keyword evidence="5 6" id="KW-0378">Hydrolase</keyword>
<dbReference type="Proteomes" id="UP000198601">
    <property type="component" value="Unassembled WGS sequence"/>
</dbReference>
<keyword evidence="10" id="KW-1185">Reference proteome</keyword>
<dbReference type="InterPro" id="IPR001714">
    <property type="entry name" value="Pept_M24_MAP"/>
</dbReference>
<accession>A0A1G4U0S9</accession>
<evidence type="ECO:0000256" key="1">
    <source>
        <dbReference type="ARBA" id="ARBA00002521"/>
    </source>
</evidence>
<dbReference type="PRINTS" id="PR00599">
    <property type="entry name" value="MAPEPTIDASE"/>
</dbReference>
<reference evidence="10" key="1">
    <citation type="submission" date="2016-10" db="EMBL/GenBank/DDBJ databases">
        <authorList>
            <person name="Varghese N."/>
            <person name="Submissions S."/>
        </authorList>
    </citation>
    <scope>NUCLEOTIDE SEQUENCE [LARGE SCALE GENOMIC DNA]</scope>
    <source>
        <strain evidence="10">CGMCC 1.8946</strain>
    </source>
</reference>
<organism evidence="9 10">
    <name type="scientific">Paenibacillus tianmuensis</name>
    <dbReference type="NCBI Taxonomy" id="624147"/>
    <lineage>
        <taxon>Bacteria</taxon>
        <taxon>Bacillati</taxon>
        <taxon>Bacillota</taxon>
        <taxon>Bacilli</taxon>
        <taxon>Bacillales</taxon>
        <taxon>Paenibacillaceae</taxon>
        <taxon>Paenibacillus</taxon>
    </lineage>
</organism>
<keyword evidence="4 6" id="KW-0479">Metal-binding</keyword>
<evidence type="ECO:0000256" key="2">
    <source>
        <dbReference type="ARBA" id="ARBA00022438"/>
    </source>
</evidence>
<feature type="binding site" evidence="6">
    <location>
        <position position="232"/>
    </location>
    <ligand>
        <name>a divalent metal cation</name>
        <dbReference type="ChEBI" id="CHEBI:60240"/>
        <label>1</label>
    </ligand>
</feature>
<dbReference type="GO" id="GO:0005829">
    <property type="term" value="C:cytosol"/>
    <property type="evidence" value="ECO:0007669"/>
    <property type="project" value="TreeGrafter"/>
</dbReference>
<dbReference type="GO" id="GO:0046872">
    <property type="term" value="F:metal ion binding"/>
    <property type="evidence" value="ECO:0007669"/>
    <property type="project" value="UniProtKB-UniRule"/>
</dbReference>
<comment type="subunit">
    <text evidence="6">Monomer.</text>
</comment>
<evidence type="ECO:0000256" key="3">
    <source>
        <dbReference type="ARBA" id="ARBA00022670"/>
    </source>
</evidence>
<evidence type="ECO:0000256" key="5">
    <source>
        <dbReference type="ARBA" id="ARBA00022801"/>
    </source>
</evidence>
<keyword evidence="3 6" id="KW-0645">Protease</keyword>
<sequence length="252" mass="27397">MIILKSKQEIELMKQAAQLVAACHREIAKLVQPGITTLEIEDFVDTMITKHGGRAFTKGFNGYKYATCASVNDVIAHGFPSRTPLQEGDIVTIDIVAEVDGWLGDSAWSYAVGSISDEARRLMEVTKQCLDLGIAQAFAGNRLGDVTHAIQSYAERNGYSVVRDLLAHGIGRDLHEEPSYAHVGLPGKGVRLKEGFVFTIEPMINAGTHHMYIEADGWTARTADGRLSAQYEHTIAITEDGPLVLTDQATAG</sequence>
<proteinExistence type="inferred from homology"/>
<feature type="binding site" evidence="6">
    <location>
        <position position="94"/>
    </location>
    <ligand>
        <name>a divalent metal cation</name>
        <dbReference type="ChEBI" id="CHEBI:60240"/>
        <label>1</label>
    </ligand>
</feature>
<evidence type="ECO:0000259" key="8">
    <source>
        <dbReference type="Pfam" id="PF00557"/>
    </source>
</evidence>
<dbReference type="GO" id="GO:0006508">
    <property type="term" value="P:proteolysis"/>
    <property type="evidence" value="ECO:0007669"/>
    <property type="project" value="UniProtKB-KW"/>
</dbReference>
<dbReference type="EC" id="3.4.11.18" evidence="6 7"/>
<comment type="function">
    <text evidence="1 6">Removes the N-terminal methionine from nascent proteins. The N-terminal methionine is often cleaved when the second residue in the primary sequence is small and uncharged (Met-Ala-, Cys, Gly, Pro, Ser, Thr, or Val). Requires deformylation of the N(alpha)-formylated initiator methionine before it can be hydrolyzed.</text>
</comment>
<evidence type="ECO:0000256" key="4">
    <source>
        <dbReference type="ARBA" id="ARBA00022723"/>
    </source>
</evidence>
<feature type="binding site" evidence="6">
    <location>
        <position position="175"/>
    </location>
    <ligand>
        <name>substrate</name>
    </ligand>
</feature>
<dbReference type="InterPro" id="IPR036005">
    <property type="entry name" value="Creatinase/aminopeptidase-like"/>
</dbReference>
<comment type="similarity">
    <text evidence="6">Belongs to the peptidase M24A family. Methionine aminopeptidase type 1 subfamily.</text>
</comment>
<comment type="catalytic activity">
    <reaction evidence="6 7">
        <text>Release of N-terminal amino acids, preferentially methionine, from peptides and arylamides.</text>
        <dbReference type="EC" id="3.4.11.18"/>
    </reaction>
</comment>
<dbReference type="GO" id="GO:0070006">
    <property type="term" value="F:metalloaminopeptidase activity"/>
    <property type="evidence" value="ECO:0007669"/>
    <property type="project" value="UniProtKB-UniRule"/>
</dbReference>
<name>A0A1G4U0S9_9BACL</name>
<dbReference type="EMBL" id="FMTT01000087">
    <property type="protein sequence ID" value="SCW87214.1"/>
    <property type="molecule type" value="Genomic_DNA"/>
</dbReference>
<dbReference type="PANTHER" id="PTHR43330">
    <property type="entry name" value="METHIONINE AMINOPEPTIDASE"/>
    <property type="match status" value="1"/>
</dbReference>
<feature type="binding site" evidence="6">
    <location>
        <position position="105"/>
    </location>
    <ligand>
        <name>a divalent metal cation</name>
        <dbReference type="ChEBI" id="CHEBI:60240"/>
        <label>2</label>
        <note>catalytic</note>
    </ligand>
</feature>
<feature type="binding site" evidence="6">
    <location>
        <position position="77"/>
    </location>
    <ligand>
        <name>substrate</name>
    </ligand>
</feature>
<evidence type="ECO:0000313" key="10">
    <source>
        <dbReference type="Proteomes" id="UP000198601"/>
    </source>
</evidence>
<feature type="domain" description="Peptidase M24" evidence="8">
    <location>
        <begin position="11"/>
        <end position="239"/>
    </location>
</feature>
<gene>
    <name evidence="6" type="primary">map</name>
    <name evidence="9" type="ORF">SAMN04487970_10876</name>
</gene>
<comment type="cofactor">
    <cofactor evidence="6">
        <name>Co(2+)</name>
        <dbReference type="ChEBI" id="CHEBI:48828"/>
    </cofactor>
    <cofactor evidence="6">
        <name>Zn(2+)</name>
        <dbReference type="ChEBI" id="CHEBI:29105"/>
    </cofactor>
    <cofactor evidence="6">
        <name>Mn(2+)</name>
        <dbReference type="ChEBI" id="CHEBI:29035"/>
    </cofactor>
    <cofactor evidence="6">
        <name>Fe(2+)</name>
        <dbReference type="ChEBI" id="CHEBI:29033"/>
    </cofactor>
    <text evidence="6">Binds 2 divalent metal cations per subunit. Has a high-affinity and a low affinity metal-binding site. The true nature of the physiological cofactor is under debate. The enzyme is active with cobalt, zinc, manganese or divalent iron ions. Most likely, methionine aminopeptidases function as mononuclear Fe(2+)-metalloproteases under physiological conditions, and the catalytically relevant metal-binding site has been assigned to the histidine-containing high-affinity site.</text>
</comment>
<dbReference type="Gene3D" id="3.90.230.10">
    <property type="entry name" value="Creatinase/methionine aminopeptidase superfamily"/>
    <property type="match status" value="1"/>
</dbReference>
<keyword evidence="2 6" id="KW-0031">Aminopeptidase</keyword>
<dbReference type="RefSeq" id="WP_090677411.1">
    <property type="nucleotide sequence ID" value="NZ_FMTT01000087.1"/>
</dbReference>
<evidence type="ECO:0000256" key="6">
    <source>
        <dbReference type="HAMAP-Rule" id="MF_01974"/>
    </source>
</evidence>
<dbReference type="InterPro" id="IPR002467">
    <property type="entry name" value="Pept_M24A_MAP1"/>
</dbReference>
<feature type="binding site" evidence="6">
    <location>
        <position position="168"/>
    </location>
    <ligand>
        <name>a divalent metal cation</name>
        <dbReference type="ChEBI" id="CHEBI:60240"/>
        <label>2</label>
        <note>catalytic</note>
    </ligand>
</feature>
<dbReference type="PANTHER" id="PTHR43330:SF17">
    <property type="entry name" value="METHIONINE AMINOPEPTIDASE"/>
    <property type="match status" value="1"/>
</dbReference>
<dbReference type="AlphaFoldDB" id="A0A1G4U0S9"/>
<dbReference type="STRING" id="624147.SAMN04487970_10876"/>
<dbReference type="CDD" id="cd01086">
    <property type="entry name" value="MetAP1"/>
    <property type="match status" value="1"/>
</dbReference>
<dbReference type="InterPro" id="IPR000994">
    <property type="entry name" value="Pept_M24"/>
</dbReference>
<feature type="binding site" evidence="6">
    <location>
        <position position="201"/>
    </location>
    <ligand>
        <name>a divalent metal cation</name>
        <dbReference type="ChEBI" id="CHEBI:60240"/>
        <label>2</label>
        <note>catalytic</note>
    </ligand>
</feature>
<feature type="binding site" evidence="6">
    <location>
        <position position="232"/>
    </location>
    <ligand>
        <name>a divalent metal cation</name>
        <dbReference type="ChEBI" id="CHEBI:60240"/>
        <label>2</label>
        <note>catalytic</note>
    </ligand>
</feature>
<protein>
    <recommendedName>
        <fullName evidence="6 7">Methionine aminopeptidase</fullName>
        <shortName evidence="6">MAP</shortName>
        <shortName evidence="6">MetAP</shortName>
        <ecNumber evidence="6 7">3.4.11.18</ecNumber>
    </recommendedName>
    <alternativeName>
        <fullName evidence="6">Peptidase M</fullName>
    </alternativeName>
</protein>
<evidence type="ECO:0000256" key="7">
    <source>
        <dbReference type="RuleBase" id="RU003653"/>
    </source>
</evidence>
<feature type="binding site" evidence="6">
    <location>
        <position position="105"/>
    </location>
    <ligand>
        <name>a divalent metal cation</name>
        <dbReference type="ChEBI" id="CHEBI:60240"/>
        <label>1</label>
    </ligand>
</feature>
<dbReference type="HAMAP" id="MF_01974">
    <property type="entry name" value="MetAP_1"/>
    <property type="match status" value="1"/>
</dbReference>
<dbReference type="GO" id="GO:0004239">
    <property type="term" value="F:initiator methionyl aminopeptidase activity"/>
    <property type="evidence" value="ECO:0007669"/>
    <property type="project" value="UniProtKB-UniRule"/>
</dbReference>
<dbReference type="NCBIfam" id="TIGR00500">
    <property type="entry name" value="met_pdase_I"/>
    <property type="match status" value="1"/>
</dbReference>
<evidence type="ECO:0000313" key="9">
    <source>
        <dbReference type="EMBL" id="SCW87214.1"/>
    </source>
</evidence>
<dbReference type="SUPFAM" id="SSF55920">
    <property type="entry name" value="Creatinase/aminopeptidase"/>
    <property type="match status" value="1"/>
</dbReference>